<evidence type="ECO:0000256" key="3">
    <source>
        <dbReference type="ARBA" id="ARBA00022801"/>
    </source>
</evidence>
<evidence type="ECO:0000256" key="5">
    <source>
        <dbReference type="SAM" id="MobiDB-lite"/>
    </source>
</evidence>
<name>A0A6I4IYV3_9SPHN</name>
<dbReference type="SUPFAM" id="SSF54001">
    <property type="entry name" value="Cysteine proteinases"/>
    <property type="match status" value="1"/>
</dbReference>
<keyword evidence="2" id="KW-0645">Protease</keyword>
<dbReference type="Gene3D" id="3.90.1720.10">
    <property type="entry name" value="endopeptidase domain like (from Nostoc punctiforme)"/>
    <property type="match status" value="1"/>
</dbReference>
<organism evidence="7 8">
    <name type="scientific">Sphingomonas horti</name>
    <dbReference type="NCBI Taxonomy" id="2682842"/>
    <lineage>
        <taxon>Bacteria</taxon>
        <taxon>Pseudomonadati</taxon>
        <taxon>Pseudomonadota</taxon>
        <taxon>Alphaproteobacteria</taxon>
        <taxon>Sphingomonadales</taxon>
        <taxon>Sphingomonadaceae</taxon>
        <taxon>Sphingomonas</taxon>
    </lineage>
</organism>
<accession>A0A6I4IYV3</accession>
<keyword evidence="8" id="KW-1185">Reference proteome</keyword>
<comment type="similarity">
    <text evidence="1">Belongs to the peptidase C40 family.</text>
</comment>
<dbReference type="PANTHER" id="PTHR47359:SF3">
    <property type="entry name" value="NLP_P60 DOMAIN-CONTAINING PROTEIN-RELATED"/>
    <property type="match status" value="1"/>
</dbReference>
<feature type="region of interest" description="Disordered" evidence="5">
    <location>
        <begin position="28"/>
        <end position="53"/>
    </location>
</feature>
<dbReference type="InterPro" id="IPR038765">
    <property type="entry name" value="Papain-like_cys_pep_sf"/>
</dbReference>
<dbReference type="PANTHER" id="PTHR47359">
    <property type="entry name" value="PEPTIDOGLYCAN DL-ENDOPEPTIDASE CWLO"/>
    <property type="match status" value="1"/>
</dbReference>
<dbReference type="PROSITE" id="PS51935">
    <property type="entry name" value="NLPC_P60"/>
    <property type="match status" value="1"/>
</dbReference>
<comment type="caution">
    <text evidence="7">The sequence shown here is derived from an EMBL/GenBank/DDBJ whole genome shotgun (WGS) entry which is preliminary data.</text>
</comment>
<evidence type="ECO:0000256" key="1">
    <source>
        <dbReference type="ARBA" id="ARBA00007074"/>
    </source>
</evidence>
<sequence length="330" mass="35280">MRTAATSSSRRREKGRISLNISKRSSAAAATAKAARSATTAAKPANRCTPDRPTFALTGPSRALDYRQNAARRDLADIALAGQWFAPHYAVPQERRCRAGGADMLSADSKGTRISQLLPGEGFAVLEWSGDWAWGYSAHDRYVGYVRAAALAETAEATHIVESRTALMFAEPSSRSAVAAVLPMGSRLAGRVDGDFLETGDGFVAVQQLRPVAEAIADPVAAAERLVDTPYLWGGRGIGGIDCSGLVQVVFGLAGIALPRDSDQQRTAGRAADGEIRRGDLLFWDDHVIIASGGDRAVHANGHWMRTIEEPLDVIIARLGEPVARRRVLP</sequence>
<dbReference type="InterPro" id="IPR051794">
    <property type="entry name" value="PG_Endopeptidase_C40"/>
</dbReference>
<evidence type="ECO:0000256" key="4">
    <source>
        <dbReference type="ARBA" id="ARBA00022807"/>
    </source>
</evidence>
<evidence type="ECO:0000259" key="6">
    <source>
        <dbReference type="PROSITE" id="PS51935"/>
    </source>
</evidence>
<feature type="compositionally biased region" description="Low complexity" evidence="5">
    <location>
        <begin position="28"/>
        <end position="43"/>
    </location>
</feature>
<evidence type="ECO:0000313" key="7">
    <source>
        <dbReference type="EMBL" id="MVO76621.1"/>
    </source>
</evidence>
<keyword evidence="4" id="KW-0788">Thiol protease</keyword>
<proteinExistence type="inferred from homology"/>
<evidence type="ECO:0000313" key="8">
    <source>
        <dbReference type="Proteomes" id="UP000441389"/>
    </source>
</evidence>
<dbReference type="EMBL" id="WQMS01000001">
    <property type="protein sequence ID" value="MVO76621.1"/>
    <property type="molecule type" value="Genomic_DNA"/>
</dbReference>
<dbReference type="Pfam" id="PF00877">
    <property type="entry name" value="NLPC_P60"/>
    <property type="match status" value="1"/>
</dbReference>
<gene>
    <name evidence="7" type="ORF">GON01_01520</name>
</gene>
<protein>
    <submittedName>
        <fullName evidence="7">Glycoside hydrolase</fullName>
    </submittedName>
</protein>
<keyword evidence="3 7" id="KW-0378">Hydrolase</keyword>
<dbReference type="GO" id="GO:0006508">
    <property type="term" value="P:proteolysis"/>
    <property type="evidence" value="ECO:0007669"/>
    <property type="project" value="UniProtKB-KW"/>
</dbReference>
<dbReference type="AlphaFoldDB" id="A0A6I4IYV3"/>
<dbReference type="Proteomes" id="UP000441389">
    <property type="component" value="Unassembled WGS sequence"/>
</dbReference>
<feature type="domain" description="NlpC/P60" evidence="6">
    <location>
        <begin position="213"/>
        <end position="330"/>
    </location>
</feature>
<reference evidence="7 8" key="1">
    <citation type="submission" date="2019-12" db="EMBL/GenBank/DDBJ databases">
        <authorList>
            <person name="Huq M.A."/>
        </authorList>
    </citation>
    <scope>NUCLEOTIDE SEQUENCE [LARGE SCALE GENOMIC DNA]</scope>
    <source>
        <strain evidence="7 8">MAH-20</strain>
    </source>
</reference>
<dbReference type="GO" id="GO:0008234">
    <property type="term" value="F:cysteine-type peptidase activity"/>
    <property type="evidence" value="ECO:0007669"/>
    <property type="project" value="UniProtKB-KW"/>
</dbReference>
<dbReference type="Pfam" id="PF18348">
    <property type="entry name" value="SH3_16"/>
    <property type="match status" value="1"/>
</dbReference>
<dbReference type="InterPro" id="IPR000064">
    <property type="entry name" value="NLP_P60_dom"/>
</dbReference>
<dbReference type="InterPro" id="IPR041382">
    <property type="entry name" value="SH3_16"/>
</dbReference>
<evidence type="ECO:0000256" key="2">
    <source>
        <dbReference type="ARBA" id="ARBA00022670"/>
    </source>
</evidence>